<evidence type="ECO:0000313" key="2">
    <source>
        <dbReference type="Proteomes" id="UP000006729"/>
    </source>
</evidence>
<dbReference type="EMBL" id="CM009305">
    <property type="protein sequence ID" value="KAI9380638.1"/>
    <property type="molecule type" value="Genomic_DNA"/>
</dbReference>
<name>A0ACC0RTP3_POPTR</name>
<keyword evidence="2" id="KW-1185">Reference proteome</keyword>
<protein>
    <submittedName>
        <fullName evidence="1">Uncharacterized protein</fullName>
    </submittedName>
</protein>
<comment type="caution">
    <text evidence="1">The sequence shown here is derived from an EMBL/GenBank/DDBJ whole genome shotgun (WGS) entry which is preliminary data.</text>
</comment>
<reference evidence="1 2" key="1">
    <citation type="journal article" date="2006" name="Science">
        <title>The genome of black cottonwood, Populus trichocarpa (Torr. &amp; Gray).</title>
        <authorList>
            <person name="Tuskan G.A."/>
            <person name="Difazio S."/>
            <person name="Jansson S."/>
            <person name="Bohlmann J."/>
            <person name="Grigoriev I."/>
            <person name="Hellsten U."/>
            <person name="Putnam N."/>
            <person name="Ralph S."/>
            <person name="Rombauts S."/>
            <person name="Salamov A."/>
            <person name="Schein J."/>
            <person name="Sterck L."/>
            <person name="Aerts A."/>
            <person name="Bhalerao R.R."/>
            <person name="Bhalerao R.P."/>
            <person name="Blaudez D."/>
            <person name="Boerjan W."/>
            <person name="Brun A."/>
            <person name="Brunner A."/>
            <person name="Busov V."/>
            <person name="Campbell M."/>
            <person name="Carlson J."/>
            <person name="Chalot M."/>
            <person name="Chapman J."/>
            <person name="Chen G.L."/>
            <person name="Cooper D."/>
            <person name="Coutinho P.M."/>
            <person name="Couturier J."/>
            <person name="Covert S."/>
            <person name="Cronk Q."/>
            <person name="Cunningham R."/>
            <person name="Davis J."/>
            <person name="Degroeve S."/>
            <person name="Dejardin A."/>
            <person name="Depamphilis C."/>
            <person name="Detter J."/>
            <person name="Dirks B."/>
            <person name="Dubchak I."/>
            <person name="Duplessis S."/>
            <person name="Ehlting J."/>
            <person name="Ellis B."/>
            <person name="Gendler K."/>
            <person name="Goodstein D."/>
            <person name="Gribskov M."/>
            <person name="Grimwood J."/>
            <person name="Groover A."/>
            <person name="Gunter L."/>
            <person name="Hamberger B."/>
            <person name="Heinze B."/>
            <person name="Helariutta Y."/>
            <person name="Henrissat B."/>
            <person name="Holligan D."/>
            <person name="Holt R."/>
            <person name="Huang W."/>
            <person name="Islam-Faridi N."/>
            <person name="Jones S."/>
            <person name="Jones-Rhoades M."/>
            <person name="Jorgensen R."/>
            <person name="Joshi C."/>
            <person name="Kangasjarvi J."/>
            <person name="Karlsson J."/>
            <person name="Kelleher C."/>
            <person name="Kirkpatrick R."/>
            <person name="Kirst M."/>
            <person name="Kohler A."/>
            <person name="Kalluri U."/>
            <person name="Larimer F."/>
            <person name="Leebens-Mack J."/>
            <person name="Leple J.C."/>
            <person name="Locascio P."/>
            <person name="Lou Y."/>
            <person name="Lucas S."/>
            <person name="Martin F."/>
            <person name="Montanini B."/>
            <person name="Napoli C."/>
            <person name="Nelson D.R."/>
            <person name="Nelson C."/>
            <person name="Nieminen K."/>
            <person name="Nilsson O."/>
            <person name="Pereda V."/>
            <person name="Peter G."/>
            <person name="Philippe R."/>
            <person name="Pilate G."/>
            <person name="Poliakov A."/>
            <person name="Razumovskaya J."/>
            <person name="Richardson P."/>
            <person name="Rinaldi C."/>
            <person name="Ritland K."/>
            <person name="Rouze P."/>
            <person name="Ryaboy D."/>
            <person name="Schmutz J."/>
            <person name="Schrader J."/>
            <person name="Segerman B."/>
            <person name="Shin H."/>
            <person name="Siddiqui A."/>
            <person name="Sterky F."/>
            <person name="Terry A."/>
            <person name="Tsai C.J."/>
            <person name="Uberbacher E."/>
            <person name="Unneberg P."/>
            <person name="Vahala J."/>
            <person name="Wall K."/>
            <person name="Wessler S."/>
            <person name="Yang G."/>
            <person name="Yin T."/>
            <person name="Douglas C."/>
            <person name="Marra M."/>
            <person name="Sandberg G."/>
            <person name="Van de Peer Y."/>
            <person name="Rokhsar D."/>
        </authorList>
    </citation>
    <scope>NUCLEOTIDE SEQUENCE [LARGE SCALE GENOMIC DNA]</scope>
    <source>
        <strain evidence="2">cv. Nisqually</strain>
    </source>
</reference>
<proteinExistence type="predicted"/>
<sequence length="215" mass="24154">MDNMGSSLESDPSRRPMRRRSHTRKTNTQDRVINMAEARREIAHALHLHRSSSASSPSSASSGASRRDPTILLGNNYSNYGINNKSCFARNSQYLCYSLTDTLPTPEPVWSTTTTTTVLTTPPPMESTEFEWGENQAASYSWWLGFLKTLDGNSNTRPCLKDEAEMISDPRVFGQCEINVSGLEESSHDQLTSISTDEWLTFPNNEDQDERQLVP</sequence>
<evidence type="ECO:0000313" key="1">
    <source>
        <dbReference type="EMBL" id="KAI9380638.1"/>
    </source>
</evidence>
<gene>
    <name evidence="1" type="ORF">POPTR_016G129400v4</name>
</gene>
<dbReference type="Proteomes" id="UP000006729">
    <property type="component" value="Chromosome 16"/>
</dbReference>
<organism evidence="1 2">
    <name type="scientific">Populus trichocarpa</name>
    <name type="common">Western balsam poplar</name>
    <name type="synonym">Populus balsamifera subsp. trichocarpa</name>
    <dbReference type="NCBI Taxonomy" id="3694"/>
    <lineage>
        <taxon>Eukaryota</taxon>
        <taxon>Viridiplantae</taxon>
        <taxon>Streptophyta</taxon>
        <taxon>Embryophyta</taxon>
        <taxon>Tracheophyta</taxon>
        <taxon>Spermatophyta</taxon>
        <taxon>Magnoliopsida</taxon>
        <taxon>eudicotyledons</taxon>
        <taxon>Gunneridae</taxon>
        <taxon>Pentapetalae</taxon>
        <taxon>rosids</taxon>
        <taxon>fabids</taxon>
        <taxon>Malpighiales</taxon>
        <taxon>Salicaceae</taxon>
        <taxon>Saliceae</taxon>
        <taxon>Populus</taxon>
    </lineage>
</organism>
<accession>A0ACC0RTP3</accession>